<reference evidence="2 3" key="1">
    <citation type="journal article" date="2019" name="Nat. Med.">
        <title>A library of human gut bacterial isolates paired with longitudinal multiomics data enables mechanistic microbiome research.</title>
        <authorList>
            <person name="Poyet M."/>
            <person name="Groussin M."/>
            <person name="Gibbons S.M."/>
            <person name="Avila-Pacheco J."/>
            <person name="Jiang X."/>
            <person name="Kearney S.M."/>
            <person name="Perrotta A.R."/>
            <person name="Berdy B."/>
            <person name="Zhao S."/>
            <person name="Lieberman T.D."/>
            <person name="Swanson P.K."/>
            <person name="Smith M."/>
            <person name="Roesemann S."/>
            <person name="Alexander J.E."/>
            <person name="Rich S.A."/>
            <person name="Livny J."/>
            <person name="Vlamakis H."/>
            <person name="Clish C."/>
            <person name="Bullock K."/>
            <person name="Deik A."/>
            <person name="Scott J."/>
            <person name="Pierce K.A."/>
            <person name="Xavier R.J."/>
            <person name="Alm E.J."/>
        </authorList>
    </citation>
    <scope>NUCLEOTIDE SEQUENCE [LARGE SCALE GENOMIC DNA]</scope>
    <source>
        <strain evidence="2 3">BIOML-A1</strain>
    </source>
</reference>
<proteinExistence type="predicted"/>
<comment type="caution">
    <text evidence="2">The sequence shown here is derived from an EMBL/GenBank/DDBJ whole genome shotgun (WGS) entry which is preliminary data.</text>
</comment>
<dbReference type="InterPro" id="IPR007487">
    <property type="entry name" value="ABC_transpt-TYRBP-like"/>
</dbReference>
<dbReference type="InterPro" id="IPR006311">
    <property type="entry name" value="TAT_signal"/>
</dbReference>
<dbReference type="PROSITE" id="PS51257">
    <property type="entry name" value="PROKAR_LIPOPROTEIN"/>
    <property type="match status" value="1"/>
</dbReference>
<keyword evidence="1" id="KW-0732">Signal</keyword>
<dbReference type="Pfam" id="PF10518">
    <property type="entry name" value="TAT_signal"/>
    <property type="match status" value="1"/>
</dbReference>
<dbReference type="PANTHER" id="PTHR35271">
    <property type="entry name" value="ABC TRANSPORTER, SUBSTRATE-BINDING LIPOPROTEIN-RELATED"/>
    <property type="match status" value="1"/>
</dbReference>
<dbReference type="RefSeq" id="WP_154276524.1">
    <property type="nucleotide sequence ID" value="NZ_WKQN01000003.1"/>
</dbReference>
<dbReference type="CDD" id="cd06325">
    <property type="entry name" value="PBP1_ABC_unchar_transporter"/>
    <property type="match status" value="1"/>
</dbReference>
<protein>
    <submittedName>
        <fullName evidence="2">Twin-arginine translocation signal domain-containing protein</fullName>
    </submittedName>
</protein>
<dbReference type="PANTHER" id="PTHR35271:SF1">
    <property type="entry name" value="ABC TRANSPORTER, SUBSTRATE-BINDING LIPOPROTEIN"/>
    <property type="match status" value="1"/>
</dbReference>
<dbReference type="PROSITE" id="PS51318">
    <property type="entry name" value="TAT"/>
    <property type="match status" value="1"/>
</dbReference>
<gene>
    <name evidence="2" type="ORF">GKD95_03730</name>
</gene>
<organism evidence="2 3">
    <name type="scientific">Faecalibacterium prausnitzii</name>
    <dbReference type="NCBI Taxonomy" id="853"/>
    <lineage>
        <taxon>Bacteria</taxon>
        <taxon>Bacillati</taxon>
        <taxon>Bacillota</taxon>
        <taxon>Clostridia</taxon>
        <taxon>Eubacteriales</taxon>
        <taxon>Oscillospiraceae</taxon>
        <taxon>Faecalibacterium</taxon>
    </lineage>
</organism>
<dbReference type="Pfam" id="PF04392">
    <property type="entry name" value="ABC_sub_bind"/>
    <property type="match status" value="1"/>
</dbReference>
<evidence type="ECO:0000256" key="1">
    <source>
        <dbReference type="SAM" id="SignalP"/>
    </source>
</evidence>
<dbReference type="EMBL" id="WKQN01000003">
    <property type="protein sequence ID" value="MSC62468.1"/>
    <property type="molecule type" value="Genomic_DNA"/>
</dbReference>
<name>A0A844DTC0_9FIRM</name>
<evidence type="ECO:0000313" key="3">
    <source>
        <dbReference type="Proteomes" id="UP000461506"/>
    </source>
</evidence>
<dbReference type="NCBIfam" id="TIGR01409">
    <property type="entry name" value="TAT_signal_seq"/>
    <property type="match status" value="1"/>
</dbReference>
<sequence>MKTMNMISRRSFLKATAAAAVVSALGLTGCGSSGSSAAASSTASSAAGSAAAASEAGQTFKVGIVNYVDHASLNQIVASVESRLDEVGAEKGVTFDYADYYANAQADQSNLNQIGADLVADQVDVIVAVATPTAATMLAAVEDTDIPVVYSAVTDPVSAGFDGEEGITGTSDALNTEAIMNLITAINPDIDTIGLLYDLSQDASTQAIADAKAFCDSKGIKYIEKNGTTTAEVQMAAEALVAAGVKAVFTPTDNTVMTAELSIYETFTDAGVMHFTGADSFALNGAFVGYGVDYVQLGEATADMVVELLCEGKTTADLPYQTFDNGIVTINTETAAALGMDDNTLNMIKEAFKPYCTEIVVVTTQENF</sequence>
<dbReference type="InterPro" id="IPR028082">
    <property type="entry name" value="Peripla_BP_I"/>
</dbReference>
<dbReference type="Proteomes" id="UP000461506">
    <property type="component" value="Unassembled WGS sequence"/>
</dbReference>
<accession>A0A844DTC0</accession>
<dbReference type="AlphaFoldDB" id="A0A844DTC0"/>
<dbReference type="InterPro" id="IPR019546">
    <property type="entry name" value="TAT_signal_bac_arc"/>
</dbReference>
<feature type="chain" id="PRO_5032541873" evidence="1">
    <location>
        <begin position="39"/>
        <end position="368"/>
    </location>
</feature>
<feature type="signal peptide" evidence="1">
    <location>
        <begin position="1"/>
        <end position="38"/>
    </location>
</feature>
<dbReference type="SUPFAM" id="SSF53822">
    <property type="entry name" value="Periplasmic binding protein-like I"/>
    <property type="match status" value="1"/>
</dbReference>
<evidence type="ECO:0000313" key="2">
    <source>
        <dbReference type="EMBL" id="MSC62468.1"/>
    </source>
</evidence>
<dbReference type="Gene3D" id="3.40.50.2300">
    <property type="match status" value="2"/>
</dbReference>